<dbReference type="EMBL" id="AFAY01000054">
    <property type="protein sequence ID" value="EGF06876.1"/>
    <property type="molecule type" value="Genomic_DNA"/>
</dbReference>
<keyword evidence="2" id="KW-1185">Reference proteome</keyword>
<organism evidence="1 2">
    <name type="scientific">Neisseria bacilliformis ATCC BAA-1200</name>
    <dbReference type="NCBI Taxonomy" id="888742"/>
    <lineage>
        <taxon>Bacteria</taxon>
        <taxon>Pseudomonadati</taxon>
        <taxon>Pseudomonadota</taxon>
        <taxon>Betaproteobacteria</taxon>
        <taxon>Neisseriales</taxon>
        <taxon>Neisseriaceae</taxon>
        <taxon>Neisseria</taxon>
    </lineage>
</organism>
<comment type="caution">
    <text evidence="1">The sequence shown here is derived from an EMBL/GenBank/DDBJ whole genome shotgun (WGS) entry which is preliminary data.</text>
</comment>
<dbReference type="Proteomes" id="UP000004105">
    <property type="component" value="Unassembled WGS sequence"/>
</dbReference>
<proteinExistence type="predicted"/>
<reference evidence="1" key="1">
    <citation type="submission" date="2011-02" db="EMBL/GenBank/DDBJ databases">
        <authorList>
            <person name="Muzny D."/>
            <person name="Qin X."/>
            <person name="Deng J."/>
            <person name="Jiang H."/>
            <person name="Liu Y."/>
            <person name="Qu J."/>
            <person name="Song X.-Z."/>
            <person name="Zhang L."/>
            <person name="Thornton R."/>
            <person name="Coyle M."/>
            <person name="Francisco L."/>
            <person name="Jackson L."/>
            <person name="Javaid M."/>
            <person name="Korchina V."/>
            <person name="Kovar C."/>
            <person name="Mata R."/>
            <person name="Mathew T."/>
            <person name="Ngo R."/>
            <person name="Nguyen L."/>
            <person name="Nguyen N."/>
            <person name="Okwuonu G."/>
            <person name="Ongeri F."/>
            <person name="Pham C."/>
            <person name="Simmons D."/>
            <person name="Wilczek-Boney K."/>
            <person name="Hale W."/>
            <person name="Jakkamsetti A."/>
            <person name="Pham P."/>
            <person name="Ruth R."/>
            <person name="San Lucas F."/>
            <person name="Warren J."/>
            <person name="Zhang J."/>
            <person name="Zhao Z."/>
            <person name="Zhou C."/>
            <person name="Zhu D."/>
            <person name="Lee S."/>
            <person name="Bess C."/>
            <person name="Blankenburg K."/>
            <person name="Forbes L."/>
            <person name="Fu Q."/>
            <person name="Gubbala S."/>
            <person name="Hirani K."/>
            <person name="Jayaseelan J.C."/>
            <person name="Lara F."/>
            <person name="Munidasa M."/>
            <person name="Palculict T."/>
            <person name="Patil S."/>
            <person name="Pu L.-L."/>
            <person name="Saada N."/>
            <person name="Tang L."/>
            <person name="Weissenberger G."/>
            <person name="Zhu Y."/>
            <person name="Hemphill L."/>
            <person name="Shang Y."/>
            <person name="Youmans B."/>
            <person name="Ayvaz T."/>
            <person name="Ross M."/>
            <person name="Santibanez J."/>
            <person name="Aqrawi P."/>
            <person name="Gross S."/>
            <person name="Joshi V."/>
            <person name="Fowler G."/>
            <person name="Nazareth L."/>
            <person name="Reid J."/>
            <person name="Worley K."/>
            <person name="Petrosino J."/>
            <person name="Highlander S."/>
            <person name="Gibbs R."/>
        </authorList>
    </citation>
    <scope>NUCLEOTIDE SEQUENCE [LARGE SCALE GENOMIC DNA]</scope>
    <source>
        <strain evidence="1">ATCC BAA-1200</strain>
    </source>
</reference>
<name>F2BGH9_9NEIS</name>
<accession>F2BGH9</accession>
<evidence type="ECO:0000313" key="2">
    <source>
        <dbReference type="Proteomes" id="UP000004105"/>
    </source>
</evidence>
<dbReference type="AlphaFoldDB" id="F2BGH9"/>
<protein>
    <submittedName>
        <fullName evidence="1">Uncharacterized protein</fullName>
    </submittedName>
</protein>
<evidence type="ECO:0000313" key="1">
    <source>
        <dbReference type="EMBL" id="EGF06876.1"/>
    </source>
</evidence>
<sequence>MVKIRFGKNLYNSILTRGLRFEIAQPPRRLRFFAIMRPS</sequence>
<gene>
    <name evidence="1" type="ORF">HMPREF9123_2836</name>
</gene>
<dbReference type="HOGENOM" id="CLU_3313204_0_0_4"/>